<dbReference type="InterPro" id="IPR036028">
    <property type="entry name" value="SH3-like_dom_sf"/>
</dbReference>
<dbReference type="CDD" id="cd11839">
    <property type="entry name" value="SH3_Intersectin_4"/>
    <property type="match status" value="1"/>
</dbReference>
<accession>A0A131YL78</accession>
<dbReference type="CDD" id="cd11837">
    <property type="entry name" value="SH3_Intersectin_2"/>
    <property type="match status" value="1"/>
</dbReference>
<dbReference type="SUPFAM" id="SSF50044">
    <property type="entry name" value="SH3-domain"/>
    <property type="match status" value="5"/>
</dbReference>
<protein>
    <submittedName>
        <fullName evidence="6">Endocytic adaptor protein intersectin</fullName>
    </submittedName>
</protein>
<dbReference type="Pfam" id="PF07653">
    <property type="entry name" value="SH3_2"/>
    <property type="match status" value="2"/>
</dbReference>
<evidence type="ECO:0000256" key="1">
    <source>
        <dbReference type="ARBA" id="ARBA00022443"/>
    </source>
</evidence>
<keyword evidence="1 2" id="KW-0728">SH3 domain</keyword>
<organism evidence="6">
    <name type="scientific">Rhipicephalus appendiculatus</name>
    <name type="common">Brown ear tick</name>
    <dbReference type="NCBI Taxonomy" id="34631"/>
    <lineage>
        <taxon>Eukaryota</taxon>
        <taxon>Metazoa</taxon>
        <taxon>Ecdysozoa</taxon>
        <taxon>Arthropoda</taxon>
        <taxon>Chelicerata</taxon>
        <taxon>Arachnida</taxon>
        <taxon>Acari</taxon>
        <taxon>Parasitiformes</taxon>
        <taxon>Ixodida</taxon>
        <taxon>Ixodoidea</taxon>
        <taxon>Ixodidae</taxon>
        <taxon>Rhipicephalinae</taxon>
        <taxon>Rhipicephalus</taxon>
        <taxon>Rhipicephalus</taxon>
    </lineage>
</organism>
<feature type="domain" description="SH3" evidence="5">
    <location>
        <begin position="701"/>
        <end position="765"/>
    </location>
</feature>
<evidence type="ECO:0000313" key="6">
    <source>
        <dbReference type="EMBL" id="JAP78671.1"/>
    </source>
</evidence>
<proteinExistence type="predicted"/>
<evidence type="ECO:0000256" key="4">
    <source>
        <dbReference type="SAM" id="MobiDB-lite"/>
    </source>
</evidence>
<dbReference type="SMART" id="SM00326">
    <property type="entry name" value="SH3"/>
    <property type="match status" value="5"/>
</dbReference>
<sequence length="847" mass="95510">MHLVDCVKAGDALPAKLPLDLIPPSYRRKRSDSVQSTGPVPELLGALPGEVMVDDKNMATFEDKRRANFEKGQAELEKRRQALLESQRKEQQERERKEREEQEKRERIRQEQERRRQLELEKQLARQREIEQEKEEQRRKALEQREAARREMERQRQLEWEKQRMQELLSQKQREQENVSRLKGHRKALALQIEQVENKINEANQKLTDTKKGVAEMKACIDEMRVERDTKMRELNEARLELKEISDKMLLLNQEKLSHQGRLKTIGANANYSLAMNSCGNKEISLNMLRSTLASLKKETELKQQDVDNNNAQLKELKDRLADLVQQNEALMRDFTQKKQQVIALKKQKNSSITLDTWNDNSDFASADSWPGESSQPEPSSGLVKYRALYAFEARNADELSIMPGDIIMVQENQHGEPGWLGGELQGKTGWFPESYVEKVVTSPTGGFPAGNNQGAAAAAAAETVHIVGTEMKMTLEGISEAPENGREPALDEVAAPDVLQPSENSCFTQLPRGAPSVDTTSPVPGEGQAAPQGLQAQALFPWRAKKENHLTFNKGDVIAVKEQQDMWWYGEFQGKLGWFPKSYVRLISGPVKTFNNNQVSDLQEYGDVPPEPPADFPVTAEEKYVALYAYQSQEPGDLSFNAGDVISVSKKEGEWWTGTLAGQTGIFPSNYVRLYEPEVKPARPETPQSDGKMKNSKIIKKPEIVSVIAPYKATGPEQLTLEKGQLIQVRKKTDSGWWEGELQVKGKKRQTGWFPATYVKVLGGSGTNSSRNSPVPAAFGSSTRGEQVRALFPFIGQQEDELSFQKGDVLVVLSKEDASWWKGELAGRVGLFPANYVEPLDRPVDK</sequence>
<feature type="region of interest" description="Disordered" evidence="4">
    <location>
        <begin position="84"/>
        <end position="113"/>
    </location>
</feature>
<feature type="domain" description="SH3" evidence="5">
    <location>
        <begin position="532"/>
        <end position="590"/>
    </location>
</feature>
<keyword evidence="3" id="KW-0175">Coiled coil</keyword>
<evidence type="ECO:0000259" key="5">
    <source>
        <dbReference type="PROSITE" id="PS50002"/>
    </source>
</evidence>
<feature type="domain" description="SH3" evidence="5">
    <location>
        <begin position="381"/>
        <end position="442"/>
    </location>
</feature>
<dbReference type="PROSITE" id="PS50002">
    <property type="entry name" value="SH3"/>
    <property type="match status" value="5"/>
</dbReference>
<evidence type="ECO:0000256" key="2">
    <source>
        <dbReference type="PROSITE-ProRule" id="PRU00192"/>
    </source>
</evidence>
<dbReference type="CDD" id="cd11836">
    <property type="entry name" value="SH3_Intersectin_1"/>
    <property type="match status" value="1"/>
</dbReference>
<name>A0A131YL78_RHIAP</name>
<feature type="region of interest" description="Disordered" evidence="4">
    <location>
        <begin position="22"/>
        <end position="45"/>
    </location>
</feature>
<dbReference type="Pfam" id="PF00018">
    <property type="entry name" value="SH3_1"/>
    <property type="match status" value="1"/>
</dbReference>
<dbReference type="PANTHER" id="PTHR46026:SF1">
    <property type="entry name" value="RHO-TYPE GUANINE NUCLEOTIDE EXCHANGE FACTOR, ISOFORM F"/>
    <property type="match status" value="1"/>
</dbReference>
<dbReference type="EMBL" id="GEDV01009886">
    <property type="protein sequence ID" value="JAP78671.1"/>
    <property type="molecule type" value="Transcribed_RNA"/>
</dbReference>
<dbReference type="PRINTS" id="PR00499">
    <property type="entry name" value="P67PHOX"/>
</dbReference>
<feature type="domain" description="SH3" evidence="5">
    <location>
        <begin position="620"/>
        <end position="678"/>
    </location>
</feature>
<dbReference type="Gene3D" id="2.30.30.40">
    <property type="entry name" value="SH3 Domains"/>
    <property type="match status" value="5"/>
</dbReference>
<reference evidence="6" key="1">
    <citation type="journal article" date="2016" name="Ticks Tick Borne Dis.">
        <title>De novo assembly and annotation of the salivary gland transcriptome of Rhipicephalus appendiculatus male and female ticks during blood feeding.</title>
        <authorList>
            <person name="de Castro M.H."/>
            <person name="de Klerk D."/>
            <person name="Pienaar R."/>
            <person name="Latif A.A."/>
            <person name="Rees D.J."/>
            <person name="Mans B.J."/>
        </authorList>
    </citation>
    <scope>NUCLEOTIDE SEQUENCE</scope>
    <source>
        <tissue evidence="6">Salivary glands</tissue>
    </source>
</reference>
<dbReference type="AlphaFoldDB" id="A0A131YL78"/>
<dbReference type="FunFam" id="2.30.30.40:FF:000072">
    <property type="entry name" value="Unconventional Myosin IB"/>
    <property type="match status" value="2"/>
</dbReference>
<dbReference type="CDD" id="cd11838">
    <property type="entry name" value="SH3_Intersectin_3"/>
    <property type="match status" value="1"/>
</dbReference>
<dbReference type="InterPro" id="IPR001452">
    <property type="entry name" value="SH3_domain"/>
</dbReference>
<dbReference type="GO" id="GO:0016192">
    <property type="term" value="P:vesicle-mediated transport"/>
    <property type="evidence" value="ECO:0007669"/>
    <property type="project" value="UniProtKB-ARBA"/>
</dbReference>
<dbReference type="PRINTS" id="PR00452">
    <property type="entry name" value="SH3DOMAIN"/>
</dbReference>
<feature type="coiled-coil region" evidence="3">
    <location>
        <begin position="297"/>
        <end position="341"/>
    </location>
</feature>
<dbReference type="PANTHER" id="PTHR46026">
    <property type="entry name" value="RHO-TYPE GUANINE NUCLEOTIDE EXCHANGE FACTOR, ISOFORM F"/>
    <property type="match status" value="1"/>
</dbReference>
<evidence type="ECO:0000256" key="3">
    <source>
        <dbReference type="SAM" id="Coils"/>
    </source>
</evidence>
<dbReference type="Pfam" id="PF14604">
    <property type="entry name" value="SH3_9"/>
    <property type="match status" value="2"/>
</dbReference>
<feature type="domain" description="SH3" evidence="5">
    <location>
        <begin position="784"/>
        <end position="843"/>
    </location>
</feature>